<reference evidence="2 3" key="1">
    <citation type="journal article" date="2019" name="Int. J. Syst. Evol. Microbiol.">
        <title>The Global Catalogue of Microorganisms (GCM) 10K type strain sequencing project: providing services to taxonomists for standard genome sequencing and annotation.</title>
        <authorList>
            <consortium name="The Broad Institute Genomics Platform"/>
            <consortium name="The Broad Institute Genome Sequencing Center for Infectious Disease"/>
            <person name="Wu L."/>
            <person name="Ma J."/>
        </authorList>
    </citation>
    <scope>NUCLEOTIDE SEQUENCE [LARGE SCALE GENOMIC DNA]</scope>
    <source>
        <strain evidence="2 3">XZGYJ-43</strain>
    </source>
</reference>
<comment type="caution">
    <text evidence="2">The sequence shown here is derived from an EMBL/GenBank/DDBJ whole genome shotgun (WGS) entry which is preliminary data.</text>
</comment>
<dbReference type="InterPro" id="IPR036504">
    <property type="entry name" value="CGI121/TPRKB_sf"/>
</dbReference>
<gene>
    <name evidence="2" type="primary">cgi121</name>
    <name evidence="2" type="ORF">ACFQJ9_16670</name>
</gene>
<evidence type="ECO:0000256" key="1">
    <source>
        <dbReference type="ARBA" id="ARBA00005546"/>
    </source>
</evidence>
<dbReference type="InterPro" id="IPR013926">
    <property type="entry name" value="CGI121/TPRKB"/>
</dbReference>
<proteinExistence type="inferred from homology"/>
<dbReference type="RefSeq" id="WP_279527778.1">
    <property type="nucleotide sequence ID" value="NZ_CP122312.1"/>
</dbReference>
<accession>A0ABD5Z760</accession>
<protein>
    <submittedName>
        <fullName evidence="2">KEOPS complex subunit Cgi121</fullName>
    </submittedName>
</protein>
<dbReference type="Gene3D" id="3.30.2380.10">
    <property type="entry name" value="CGI121/TPRKB"/>
    <property type="match status" value="1"/>
</dbReference>
<keyword evidence="3" id="KW-1185">Reference proteome</keyword>
<sequence length="169" mass="18628">MNYVDGRLHVTDLDAFVETLDEIGEEYDCAVQAFDATRIVDEAHLRSAVEHANRAFERGENVARERSVEILLYAAGRRQISRALELGVAADEPDQPVVVVADGEDEADETAALRAVETRVDLEPASVLDEVDEDAVEAFFDITDAERRASSADLSALVRERVALLDVEK</sequence>
<dbReference type="SUPFAM" id="SSF143870">
    <property type="entry name" value="PF0523-like"/>
    <property type="match status" value="1"/>
</dbReference>
<organism evidence="2 3">
    <name type="scientific">Halospeciosus flavus</name>
    <dbReference type="NCBI Taxonomy" id="3032283"/>
    <lineage>
        <taxon>Archaea</taxon>
        <taxon>Methanobacteriati</taxon>
        <taxon>Methanobacteriota</taxon>
        <taxon>Stenosarchaea group</taxon>
        <taxon>Halobacteria</taxon>
        <taxon>Halobacteriales</taxon>
        <taxon>Halobacteriaceae</taxon>
        <taxon>Halospeciosus</taxon>
    </lineage>
</organism>
<dbReference type="InterPro" id="IPR016799">
    <property type="entry name" value="UCP022062"/>
</dbReference>
<comment type="similarity">
    <text evidence="1">Belongs to the CGI121/TPRKB family.</text>
</comment>
<dbReference type="Pfam" id="PF08617">
    <property type="entry name" value="CGI-121"/>
    <property type="match status" value="1"/>
</dbReference>
<dbReference type="EMBL" id="JBHTAR010000011">
    <property type="protein sequence ID" value="MFC7201019.1"/>
    <property type="molecule type" value="Genomic_DNA"/>
</dbReference>
<name>A0ABD5Z760_9EURY</name>
<dbReference type="NCBIfam" id="NF011465">
    <property type="entry name" value="PRK14886.1-1"/>
    <property type="match status" value="1"/>
</dbReference>
<dbReference type="PIRSF" id="PIRSF022062">
    <property type="entry name" value="UCP022062"/>
    <property type="match status" value="1"/>
</dbReference>
<evidence type="ECO:0000313" key="2">
    <source>
        <dbReference type="EMBL" id="MFC7201019.1"/>
    </source>
</evidence>
<dbReference type="AlphaFoldDB" id="A0ABD5Z760"/>
<evidence type="ECO:0000313" key="3">
    <source>
        <dbReference type="Proteomes" id="UP001596447"/>
    </source>
</evidence>
<dbReference type="Proteomes" id="UP001596447">
    <property type="component" value="Unassembled WGS sequence"/>
</dbReference>